<proteinExistence type="predicted"/>
<keyword evidence="1" id="KW-0378">Hydrolase</keyword>
<reference evidence="1" key="2">
    <citation type="submission" date="2021-04" db="EMBL/GenBank/DDBJ databases">
        <authorList>
            <person name="Gilroy R."/>
        </authorList>
    </citation>
    <scope>NUCLEOTIDE SEQUENCE</scope>
    <source>
        <strain evidence="1">ChiHcolR34-3080</strain>
    </source>
</reference>
<dbReference type="Pfam" id="PF13365">
    <property type="entry name" value="Trypsin_2"/>
    <property type="match status" value="1"/>
</dbReference>
<dbReference type="InterPro" id="IPR009003">
    <property type="entry name" value="Peptidase_S1_PA"/>
</dbReference>
<gene>
    <name evidence="1" type="ORF">H9890_06150</name>
</gene>
<dbReference type="Gene3D" id="2.40.10.10">
    <property type="entry name" value="Trypsin-like serine proteases"/>
    <property type="match status" value="2"/>
</dbReference>
<reference evidence="1" key="1">
    <citation type="journal article" date="2021" name="PeerJ">
        <title>Extensive microbial diversity within the chicken gut microbiome revealed by metagenomics and culture.</title>
        <authorList>
            <person name="Gilroy R."/>
            <person name="Ravi A."/>
            <person name="Getino M."/>
            <person name="Pursley I."/>
            <person name="Horton D.L."/>
            <person name="Alikhan N.F."/>
            <person name="Baker D."/>
            <person name="Gharbi K."/>
            <person name="Hall N."/>
            <person name="Watson M."/>
            <person name="Adriaenssens E.M."/>
            <person name="Foster-Nyarko E."/>
            <person name="Jarju S."/>
            <person name="Secka A."/>
            <person name="Antonio M."/>
            <person name="Oren A."/>
            <person name="Chaudhuri R.R."/>
            <person name="La Ragione R."/>
            <person name="Hildebrand F."/>
            <person name="Pallen M.J."/>
        </authorList>
    </citation>
    <scope>NUCLEOTIDE SEQUENCE</scope>
    <source>
        <strain evidence="1">ChiHcolR34-3080</strain>
    </source>
</reference>
<dbReference type="GO" id="GO:0008233">
    <property type="term" value="F:peptidase activity"/>
    <property type="evidence" value="ECO:0007669"/>
    <property type="project" value="UniProtKB-KW"/>
</dbReference>
<name>A0A9D1Q8X8_9FIRM</name>
<protein>
    <submittedName>
        <fullName evidence="1">Serine protease</fullName>
    </submittedName>
</protein>
<dbReference type="GO" id="GO:0006508">
    <property type="term" value="P:proteolysis"/>
    <property type="evidence" value="ECO:0007669"/>
    <property type="project" value="UniProtKB-KW"/>
</dbReference>
<accession>A0A9D1Q8X8</accession>
<sequence length="231" mass="26061">MVQSKVQPEILNRVFGLYYNGRVGTAFTMECKGSQFLVTAKHMFRRSAFPESTTIGLLTEEGKYTPYEVEIKYPKNQQVDIAVMKLKDNQYISKEYSNPNTSKELALGQDVFYLGFPSGYDKVLMPFSGTKRPIPFIKKACFSGRFNNLHTRMIFDGYVNEGFSGGPVCYKPDSSEIMSIAAVVAHYYPEKQPVINKDCQSVGSYVETNTGIIIAYDISEAVKVAERWNVI</sequence>
<dbReference type="Proteomes" id="UP000823933">
    <property type="component" value="Unassembled WGS sequence"/>
</dbReference>
<dbReference type="EMBL" id="DXHQ01000074">
    <property type="protein sequence ID" value="HIW08965.1"/>
    <property type="molecule type" value="Genomic_DNA"/>
</dbReference>
<organism evidence="1 2">
    <name type="scientific">Candidatus Faecalibacterium intestinigallinarum</name>
    <dbReference type="NCBI Taxonomy" id="2838581"/>
    <lineage>
        <taxon>Bacteria</taxon>
        <taxon>Bacillati</taxon>
        <taxon>Bacillota</taxon>
        <taxon>Clostridia</taxon>
        <taxon>Eubacteriales</taxon>
        <taxon>Oscillospiraceae</taxon>
        <taxon>Faecalibacterium</taxon>
    </lineage>
</organism>
<evidence type="ECO:0000313" key="1">
    <source>
        <dbReference type="EMBL" id="HIW08965.1"/>
    </source>
</evidence>
<keyword evidence="1" id="KW-0645">Protease</keyword>
<dbReference type="InterPro" id="IPR043504">
    <property type="entry name" value="Peptidase_S1_PA_chymotrypsin"/>
</dbReference>
<dbReference type="SUPFAM" id="SSF50494">
    <property type="entry name" value="Trypsin-like serine proteases"/>
    <property type="match status" value="1"/>
</dbReference>
<evidence type="ECO:0000313" key="2">
    <source>
        <dbReference type="Proteomes" id="UP000823933"/>
    </source>
</evidence>
<comment type="caution">
    <text evidence="1">The sequence shown here is derived from an EMBL/GenBank/DDBJ whole genome shotgun (WGS) entry which is preliminary data.</text>
</comment>
<dbReference type="AlphaFoldDB" id="A0A9D1Q8X8"/>